<evidence type="ECO:0000256" key="3">
    <source>
        <dbReference type="ARBA" id="ARBA00023163"/>
    </source>
</evidence>
<dbReference type="EMBL" id="ABEU02000027">
    <property type="status" value="NOT_ANNOTATED_CDS"/>
    <property type="molecule type" value="Genomic_DNA"/>
</dbReference>
<keyword evidence="3" id="KW-0804">Transcription</keyword>
<evidence type="ECO:0000256" key="4">
    <source>
        <dbReference type="ARBA" id="ARBA00023242"/>
    </source>
</evidence>
<accession>A0A7I4D1U2</accession>
<dbReference type="Gene3D" id="2.170.150.80">
    <property type="entry name" value="NAC domain"/>
    <property type="match status" value="1"/>
</dbReference>
<dbReference type="AlphaFoldDB" id="A0A7I4D1U2"/>
<dbReference type="PANTHER" id="PTHR31744">
    <property type="entry name" value="PROTEIN CUP-SHAPED COTYLEDON 2-RELATED"/>
    <property type="match status" value="1"/>
</dbReference>
<dbReference type="SUPFAM" id="SSF101941">
    <property type="entry name" value="NAC domain"/>
    <property type="match status" value="1"/>
</dbReference>
<keyword evidence="4" id="KW-0539">Nucleus</keyword>
<reference evidence="6 7" key="2">
    <citation type="journal article" date="2018" name="Plant J.">
        <title>The Physcomitrella patens chromosome-scale assembly reveals moss genome structure and evolution.</title>
        <authorList>
            <person name="Lang D."/>
            <person name="Ullrich K.K."/>
            <person name="Murat F."/>
            <person name="Fuchs J."/>
            <person name="Jenkins J."/>
            <person name="Haas F.B."/>
            <person name="Piednoel M."/>
            <person name="Gundlach H."/>
            <person name="Van Bel M."/>
            <person name="Meyberg R."/>
            <person name="Vives C."/>
            <person name="Morata J."/>
            <person name="Symeonidi A."/>
            <person name="Hiss M."/>
            <person name="Muchero W."/>
            <person name="Kamisugi Y."/>
            <person name="Saleh O."/>
            <person name="Blanc G."/>
            <person name="Decker E.L."/>
            <person name="van Gessel N."/>
            <person name="Grimwood J."/>
            <person name="Hayes R.D."/>
            <person name="Graham S.W."/>
            <person name="Gunter L.E."/>
            <person name="McDaniel S.F."/>
            <person name="Hoernstein S.N.W."/>
            <person name="Larsson A."/>
            <person name="Li F.W."/>
            <person name="Perroud P.F."/>
            <person name="Phillips J."/>
            <person name="Ranjan P."/>
            <person name="Rokshar D.S."/>
            <person name="Rothfels C.J."/>
            <person name="Schneider L."/>
            <person name="Shu S."/>
            <person name="Stevenson D.W."/>
            <person name="Thummler F."/>
            <person name="Tillich M."/>
            <person name="Villarreal Aguilar J.C."/>
            <person name="Widiez T."/>
            <person name="Wong G.K."/>
            <person name="Wymore A."/>
            <person name="Zhang Y."/>
            <person name="Zimmer A.D."/>
            <person name="Quatrano R.S."/>
            <person name="Mayer K.F.X."/>
            <person name="Goodstein D."/>
            <person name="Casacuberta J.M."/>
            <person name="Vandepoele K."/>
            <person name="Reski R."/>
            <person name="Cuming A.C."/>
            <person name="Tuskan G.A."/>
            <person name="Maumus F."/>
            <person name="Salse J."/>
            <person name="Schmutz J."/>
            <person name="Rensing S.A."/>
        </authorList>
    </citation>
    <scope>NUCLEOTIDE SEQUENCE [LARGE SCALE GENOMIC DNA]</scope>
    <source>
        <strain evidence="6 7">cv. Gransden 2004</strain>
    </source>
</reference>
<sequence length="358" mass="39811">MLNCATSTDKALFGEREWYFFSPRDRKYPNGARPNRAAASGYWKATGTDKPIHMSKGHSKVGVKKALVFYRGKAPKGEKTNWIMHEYRLAEGVSTSTHHPRRNSSRLDDWVLCRIYEKTSHAQRASKEYENSSVEEVLASLPDSVDDLRFVLPRLNSLNGNLELAVQQEALGDNRLTEKASENGCLSANFDSIQKGTMSNNPGSLLTLANDWKLQQSMTINHDTLESSRLMGHLASTSSVHRPALSTRPMANSFMAQFRHPPRSYHLCPSSGQEKILPAGHSTFDEEVQSTLRSSAMGYTNARSSNDQGLETMFSAVSYEDRSNPSYGGPAVTEHSVYPAIPTPPSMDFNFSYAGDFN</sequence>
<evidence type="ECO:0000259" key="5">
    <source>
        <dbReference type="PROSITE" id="PS51005"/>
    </source>
</evidence>
<dbReference type="InterPro" id="IPR003441">
    <property type="entry name" value="NAC-dom"/>
</dbReference>
<feature type="domain" description="NAC" evidence="5">
    <location>
        <begin position="1"/>
        <end position="118"/>
    </location>
</feature>
<dbReference type="Proteomes" id="UP000006727">
    <property type="component" value="Chromosome 27"/>
</dbReference>
<dbReference type="Gramene" id="Pp3c27_7430V3.5">
    <property type="protein sequence ID" value="Pp3c27_7430V3.5"/>
    <property type="gene ID" value="Pp3c27_7430"/>
</dbReference>
<dbReference type="EnsemblPlants" id="Pp3c27_7430V3.5">
    <property type="protein sequence ID" value="Pp3c27_7430V3.5"/>
    <property type="gene ID" value="Pp3c27_7430"/>
</dbReference>
<reference evidence="6 7" key="1">
    <citation type="journal article" date="2008" name="Science">
        <title>The Physcomitrella genome reveals evolutionary insights into the conquest of land by plants.</title>
        <authorList>
            <person name="Rensing S."/>
            <person name="Lang D."/>
            <person name="Zimmer A."/>
            <person name="Terry A."/>
            <person name="Salamov A."/>
            <person name="Shapiro H."/>
            <person name="Nishiyama T."/>
            <person name="Perroud P.-F."/>
            <person name="Lindquist E."/>
            <person name="Kamisugi Y."/>
            <person name="Tanahashi T."/>
            <person name="Sakakibara K."/>
            <person name="Fujita T."/>
            <person name="Oishi K."/>
            <person name="Shin-I T."/>
            <person name="Kuroki Y."/>
            <person name="Toyoda A."/>
            <person name="Suzuki Y."/>
            <person name="Hashimoto A."/>
            <person name="Yamaguchi K."/>
            <person name="Sugano A."/>
            <person name="Kohara Y."/>
            <person name="Fujiyama A."/>
            <person name="Anterola A."/>
            <person name="Aoki S."/>
            <person name="Ashton N."/>
            <person name="Barbazuk W.B."/>
            <person name="Barker E."/>
            <person name="Bennetzen J."/>
            <person name="Bezanilla M."/>
            <person name="Blankenship R."/>
            <person name="Cho S.H."/>
            <person name="Dutcher S."/>
            <person name="Estelle M."/>
            <person name="Fawcett J.A."/>
            <person name="Gundlach H."/>
            <person name="Hanada K."/>
            <person name="Heyl A."/>
            <person name="Hicks K.A."/>
            <person name="Hugh J."/>
            <person name="Lohr M."/>
            <person name="Mayer K."/>
            <person name="Melkozernov A."/>
            <person name="Murata T."/>
            <person name="Nelson D."/>
            <person name="Pils B."/>
            <person name="Prigge M."/>
            <person name="Reiss B."/>
            <person name="Renner T."/>
            <person name="Rombauts S."/>
            <person name="Rushton P."/>
            <person name="Sanderfoot A."/>
            <person name="Schween G."/>
            <person name="Shiu S.-H."/>
            <person name="Stueber K."/>
            <person name="Theodoulou F.L."/>
            <person name="Tu H."/>
            <person name="Van de Peer Y."/>
            <person name="Verrier P.J."/>
            <person name="Waters E."/>
            <person name="Wood A."/>
            <person name="Yang L."/>
            <person name="Cove D."/>
            <person name="Cuming A."/>
            <person name="Hasebe M."/>
            <person name="Lucas S."/>
            <person name="Mishler D.B."/>
            <person name="Reski R."/>
            <person name="Grigoriev I."/>
            <person name="Quatrano R.S."/>
            <person name="Boore J.L."/>
        </authorList>
    </citation>
    <scope>NUCLEOTIDE SEQUENCE [LARGE SCALE GENOMIC DNA]</scope>
    <source>
        <strain evidence="6 7">cv. Gransden 2004</strain>
    </source>
</reference>
<evidence type="ECO:0000313" key="6">
    <source>
        <dbReference type="EnsemblPlants" id="Pp3c27_7430V3.5"/>
    </source>
</evidence>
<reference evidence="6" key="3">
    <citation type="submission" date="2020-12" db="UniProtKB">
        <authorList>
            <consortium name="EnsemblPlants"/>
        </authorList>
    </citation>
    <scope>IDENTIFICATION</scope>
</reference>
<evidence type="ECO:0000256" key="1">
    <source>
        <dbReference type="ARBA" id="ARBA00004123"/>
    </source>
</evidence>
<organism evidence="6 7">
    <name type="scientific">Physcomitrium patens</name>
    <name type="common">Spreading-leaved earth moss</name>
    <name type="synonym">Physcomitrella patens</name>
    <dbReference type="NCBI Taxonomy" id="3218"/>
    <lineage>
        <taxon>Eukaryota</taxon>
        <taxon>Viridiplantae</taxon>
        <taxon>Streptophyta</taxon>
        <taxon>Embryophyta</taxon>
        <taxon>Bryophyta</taxon>
        <taxon>Bryophytina</taxon>
        <taxon>Bryopsida</taxon>
        <taxon>Funariidae</taxon>
        <taxon>Funariales</taxon>
        <taxon>Funariaceae</taxon>
        <taxon>Physcomitrium</taxon>
    </lineage>
</organism>
<keyword evidence="2" id="KW-0805">Transcription regulation</keyword>
<dbReference type="PANTHER" id="PTHR31744:SF233">
    <property type="entry name" value="NAC DOMAIN-CONTAINING PROTEIN 72-LIKE"/>
    <property type="match status" value="1"/>
</dbReference>
<proteinExistence type="predicted"/>
<dbReference type="GO" id="GO:0006355">
    <property type="term" value="P:regulation of DNA-templated transcription"/>
    <property type="evidence" value="ECO:0007669"/>
    <property type="project" value="InterPro"/>
</dbReference>
<evidence type="ECO:0000313" key="7">
    <source>
        <dbReference type="Proteomes" id="UP000006727"/>
    </source>
</evidence>
<dbReference type="PROSITE" id="PS51005">
    <property type="entry name" value="NAC"/>
    <property type="match status" value="1"/>
</dbReference>
<dbReference type="GO" id="GO:0005634">
    <property type="term" value="C:nucleus"/>
    <property type="evidence" value="ECO:0007669"/>
    <property type="project" value="UniProtKB-SubCell"/>
</dbReference>
<gene>
    <name evidence="6" type="primary">LOC112278385</name>
</gene>
<comment type="subcellular location">
    <subcellularLocation>
        <location evidence="1">Nucleus</location>
    </subcellularLocation>
</comment>
<keyword evidence="7" id="KW-1185">Reference proteome</keyword>
<dbReference type="GO" id="GO:0003677">
    <property type="term" value="F:DNA binding"/>
    <property type="evidence" value="ECO:0007669"/>
    <property type="project" value="InterPro"/>
</dbReference>
<protein>
    <recommendedName>
        <fullName evidence="5">NAC domain-containing protein</fullName>
    </recommendedName>
</protein>
<dbReference type="InterPro" id="IPR036093">
    <property type="entry name" value="NAC_dom_sf"/>
</dbReference>
<evidence type="ECO:0000256" key="2">
    <source>
        <dbReference type="ARBA" id="ARBA00023015"/>
    </source>
</evidence>
<dbReference type="Pfam" id="PF02365">
    <property type="entry name" value="NAM"/>
    <property type="match status" value="1"/>
</dbReference>
<name>A0A7I4D1U2_PHYPA</name>